<feature type="chain" id="PRO_5016581262" evidence="1">
    <location>
        <begin position="27"/>
        <end position="69"/>
    </location>
</feature>
<accession>A0A375HS98</accession>
<keyword evidence="1" id="KW-0732">Signal</keyword>
<dbReference type="Proteomes" id="UP000255168">
    <property type="component" value="Plasmid II"/>
</dbReference>
<proteinExistence type="predicted"/>
<keyword evidence="5" id="KW-1185">Reference proteome</keyword>
<dbReference type="Proteomes" id="UP000256710">
    <property type="component" value="Unassembled WGS sequence"/>
</dbReference>
<feature type="signal peptide" evidence="1">
    <location>
        <begin position="1"/>
        <end position="26"/>
    </location>
</feature>
<reference evidence="4 5" key="1">
    <citation type="submission" date="2018-01" db="EMBL/GenBank/DDBJ databases">
        <authorList>
            <person name="Clerissi C."/>
        </authorList>
    </citation>
    <scope>NUCLEOTIDE SEQUENCE [LARGE SCALE GENOMIC DNA]</scope>
    <source>
        <strain evidence="2">Cupriavidus taiwanensis STM 6082</strain>
        <strain evidence="3">Cupriavidus taiwanensis STM 6160</strain>
        <plasmid evidence="3">II</plasmid>
        <plasmid evidence="4">ii</plasmid>
    </source>
</reference>
<dbReference type="AlphaFoldDB" id="A0A375HS98"/>
<evidence type="ECO:0000313" key="4">
    <source>
        <dbReference type="Proteomes" id="UP000255168"/>
    </source>
</evidence>
<evidence type="ECO:0000313" key="3">
    <source>
        <dbReference type="EMBL" id="SPD60782.1"/>
    </source>
</evidence>
<protein>
    <submittedName>
        <fullName evidence="3">Uncharacterized protein</fullName>
    </submittedName>
</protein>
<geneLocation type="plasmid" evidence="3">
    <name>II</name>
</geneLocation>
<gene>
    <name evidence="2" type="ORF">CBM2605_B50055</name>
    <name evidence="3" type="ORF">CBM2607_MP21440</name>
</gene>
<name>A0A375HS98_9BURK</name>
<sequence length="69" mass="7211">MRSVPPARAEAAVVVTVALAVPAAGAAAGAAAESAEAQVRMMPVSADSKLEDFIVLPRERRLQRLRRSA</sequence>
<evidence type="ECO:0000313" key="2">
    <source>
        <dbReference type="EMBL" id="SOZ39883.1"/>
    </source>
</evidence>
<dbReference type="EMBL" id="LT984807">
    <property type="protein sequence ID" value="SPD60782.1"/>
    <property type="molecule type" value="Genomic_DNA"/>
</dbReference>
<evidence type="ECO:0000313" key="5">
    <source>
        <dbReference type="Proteomes" id="UP000256710"/>
    </source>
</evidence>
<geneLocation type="plasmid" evidence="4">
    <name>ii</name>
</geneLocation>
<keyword evidence="3" id="KW-0614">Plasmid</keyword>
<dbReference type="EMBL" id="OFTC01000044">
    <property type="protein sequence ID" value="SOZ39883.1"/>
    <property type="molecule type" value="Genomic_DNA"/>
</dbReference>
<organism evidence="3 4">
    <name type="scientific">Cupriavidus neocaledonicus</name>
    <dbReference type="NCBI Taxonomy" id="1040979"/>
    <lineage>
        <taxon>Bacteria</taxon>
        <taxon>Pseudomonadati</taxon>
        <taxon>Pseudomonadota</taxon>
        <taxon>Betaproteobacteria</taxon>
        <taxon>Burkholderiales</taxon>
        <taxon>Burkholderiaceae</taxon>
        <taxon>Cupriavidus</taxon>
    </lineage>
</organism>
<evidence type="ECO:0000256" key="1">
    <source>
        <dbReference type="SAM" id="SignalP"/>
    </source>
</evidence>